<evidence type="ECO:0000313" key="2">
    <source>
        <dbReference type="Proteomes" id="UP001060085"/>
    </source>
</evidence>
<sequence length="881" mass="99635">MAATSPSPWKFLPKPSPYPSSNLFLLIFQPQSISSNSSRAFRLRVSSFSSSSSQTIEIGTQENNPTKKKRKPRPSFLDKVQEKWSTKTTSSREILPWQEEQVNFEEILENCLQSDGVIGAETNSGNCSELSGPAPIKKVNFPPWAHGNKQRNSQFVSEANYLDESRNEVESIRGSNVVPHLNQLEEILDCDNEIGENGVEYDYIPIGLSKNGQNLVLEEDKVDKSNSNALEMFQESNSIKGFKDSTRLPWEKQNERESVEGKRLRKSNADLAEKVIPEPELKRLRNVALRMVERIKVGKAGVTQALVDSIHEKWKLDEVVKLKFEGPPSINMKRTHEILESRTGGLVIWRSGSSIVLYRGMAYKLDCVKAYGKETEKSTTTIESSSVALSNDVNQSIGVKYINGAAESLRTDSSKYIDNLTSKEAQDLHELNLLLDELGPRFKDWSGREPLPVDADLLPAVVPGYKQPFRLLPHGLRLGLQNKEMTYFRRTARQMPPHFALGRNRDLQGLAMAMVKLWEKSAIAKIAIKRGVLNTLNERMAEELKVLTGGTLLSRNKEYIVFYRGNDFMPAGVSKALIEKERLSALQQDAEEKARLGAVALTDLNTKATKGPLVAGTLSETKAATSRWANQPSSEDLEKMMKEQAVARHASLVKFLENKLAIAKGKIKGAEKVLAKVQEKLKPADLPNDLETLTDEERFLFRKIGLSMKTYLLIGRREVFDGTIENMHLHWKYRELVKIIVKGKNFLQVKHIAIYLEAESGGVLVSVDKTVKGYAIIIYRGKNYQRPSTFRPKTLLTKRQALARSIELQRREALRHHVSELQEKIEKLKSELEDMKMVEEIDEKTLYSRIDDASDDDDFEEDDGKETQFETYMTDSEDEVL</sequence>
<proteinExistence type="predicted"/>
<accession>A0ACC0BP55</accession>
<name>A0ACC0BP55_CATRO</name>
<dbReference type="EMBL" id="CM044703">
    <property type="protein sequence ID" value="KAI5674364.1"/>
    <property type="molecule type" value="Genomic_DNA"/>
</dbReference>
<protein>
    <submittedName>
        <fullName evidence="1">Uncharacterized protein</fullName>
    </submittedName>
</protein>
<dbReference type="Proteomes" id="UP001060085">
    <property type="component" value="Linkage Group LG03"/>
</dbReference>
<evidence type="ECO:0000313" key="1">
    <source>
        <dbReference type="EMBL" id="KAI5674364.1"/>
    </source>
</evidence>
<reference evidence="2" key="1">
    <citation type="journal article" date="2023" name="Nat. Plants">
        <title>Single-cell RNA sequencing provides a high-resolution roadmap for understanding the multicellular compartmentation of specialized metabolism.</title>
        <authorList>
            <person name="Sun S."/>
            <person name="Shen X."/>
            <person name="Li Y."/>
            <person name="Li Y."/>
            <person name="Wang S."/>
            <person name="Li R."/>
            <person name="Zhang H."/>
            <person name="Shen G."/>
            <person name="Guo B."/>
            <person name="Wei J."/>
            <person name="Xu J."/>
            <person name="St-Pierre B."/>
            <person name="Chen S."/>
            <person name="Sun C."/>
        </authorList>
    </citation>
    <scope>NUCLEOTIDE SEQUENCE [LARGE SCALE GENOMIC DNA]</scope>
</reference>
<comment type="caution">
    <text evidence="1">The sequence shown here is derived from an EMBL/GenBank/DDBJ whole genome shotgun (WGS) entry which is preliminary data.</text>
</comment>
<keyword evidence="2" id="KW-1185">Reference proteome</keyword>
<gene>
    <name evidence="1" type="ORF">M9H77_14728</name>
</gene>
<organism evidence="1 2">
    <name type="scientific">Catharanthus roseus</name>
    <name type="common">Madagascar periwinkle</name>
    <name type="synonym">Vinca rosea</name>
    <dbReference type="NCBI Taxonomy" id="4058"/>
    <lineage>
        <taxon>Eukaryota</taxon>
        <taxon>Viridiplantae</taxon>
        <taxon>Streptophyta</taxon>
        <taxon>Embryophyta</taxon>
        <taxon>Tracheophyta</taxon>
        <taxon>Spermatophyta</taxon>
        <taxon>Magnoliopsida</taxon>
        <taxon>eudicotyledons</taxon>
        <taxon>Gunneridae</taxon>
        <taxon>Pentapetalae</taxon>
        <taxon>asterids</taxon>
        <taxon>lamiids</taxon>
        <taxon>Gentianales</taxon>
        <taxon>Apocynaceae</taxon>
        <taxon>Rauvolfioideae</taxon>
        <taxon>Vinceae</taxon>
        <taxon>Catharanthinae</taxon>
        <taxon>Catharanthus</taxon>
    </lineage>
</organism>